<dbReference type="InterPro" id="IPR040692">
    <property type="entry name" value="UGGT_TRXL_3"/>
</dbReference>
<evidence type="ECO:0000256" key="6">
    <source>
        <dbReference type="SAM" id="MobiDB-lite"/>
    </source>
</evidence>
<feature type="region of interest" description="Disordered" evidence="6">
    <location>
        <begin position="59"/>
        <end position="82"/>
    </location>
</feature>
<comment type="cofactor">
    <cofactor evidence="1">
        <name>Ca(2+)</name>
        <dbReference type="ChEBI" id="CHEBI:29108"/>
    </cofactor>
</comment>
<comment type="caution">
    <text evidence="12">The sequence shown here is derived from an EMBL/GenBank/DDBJ whole genome shotgun (WGS) entry which is preliminary data.</text>
</comment>
<keyword evidence="3 7" id="KW-0732">Signal</keyword>
<dbReference type="VEuPathDB" id="FungiDB:CJI97_000408"/>
<evidence type="ECO:0000256" key="5">
    <source>
        <dbReference type="ARBA" id="ARBA00023180"/>
    </source>
</evidence>
<dbReference type="VEuPathDB" id="FungiDB:CJJ07_003924"/>
<dbReference type="SUPFAM" id="SSF53448">
    <property type="entry name" value="Nucleotide-diphospho-sugar transferases"/>
    <property type="match status" value="1"/>
</dbReference>
<dbReference type="GO" id="GO:0005788">
    <property type="term" value="C:endoplasmic reticulum lumen"/>
    <property type="evidence" value="ECO:0007669"/>
    <property type="project" value="UniProtKB-SubCell"/>
</dbReference>
<dbReference type="GO" id="GO:0018279">
    <property type="term" value="P:protein N-linked glycosylation via asparagine"/>
    <property type="evidence" value="ECO:0007669"/>
    <property type="project" value="TreeGrafter"/>
</dbReference>
<feature type="domain" description="UGGT thioredoxin-like" evidence="10">
    <location>
        <begin position="437"/>
        <end position="661"/>
    </location>
</feature>
<evidence type="ECO:0000313" key="13">
    <source>
        <dbReference type="Proteomes" id="UP000037122"/>
    </source>
</evidence>
<dbReference type="PANTHER" id="PTHR11226:SF0">
    <property type="entry name" value="UDP-GLUCOSE:GLYCOPROTEIN GLUCOSYLTRANSFERASE"/>
    <property type="match status" value="1"/>
</dbReference>
<evidence type="ECO:0000259" key="10">
    <source>
        <dbReference type="Pfam" id="PF18402"/>
    </source>
</evidence>
<dbReference type="UniPathway" id="UPA00378"/>
<dbReference type="InterPro" id="IPR009448">
    <property type="entry name" value="UDP-g_GGtrans"/>
</dbReference>
<dbReference type="Gene3D" id="3.90.550.10">
    <property type="entry name" value="Spore Coat Polysaccharide Biosynthesis Protein SpsA, Chain A"/>
    <property type="match status" value="1"/>
</dbReference>
<proteinExistence type="predicted"/>
<evidence type="ECO:0000256" key="3">
    <source>
        <dbReference type="ARBA" id="ARBA00022729"/>
    </source>
</evidence>
<feature type="domain" description="Glucosyltransferase 24 catalytic" evidence="11">
    <location>
        <begin position="1156"/>
        <end position="1424"/>
    </location>
</feature>
<dbReference type="Pfam" id="PF18404">
    <property type="entry name" value="Glyco_transf_24"/>
    <property type="match status" value="1"/>
</dbReference>
<name>A0A0L0NNM4_CANAR</name>
<dbReference type="Proteomes" id="UP000037122">
    <property type="component" value="Unassembled WGS sequence"/>
</dbReference>
<dbReference type="InterPro" id="IPR040693">
    <property type="entry name" value="UGGT_TRXL_1"/>
</dbReference>
<reference evidence="13" key="1">
    <citation type="journal article" date="2015" name="BMC Genomics">
        <title>Draft genome of a commonly misdiagnosed multidrug resistant pathogen Candida auris.</title>
        <authorList>
            <person name="Chatterjee S."/>
            <person name="Alampalli S.V."/>
            <person name="Nageshan R.K."/>
            <person name="Chettiar S.T."/>
            <person name="Joshi S."/>
            <person name="Tatu U.S."/>
        </authorList>
    </citation>
    <scope>NUCLEOTIDE SEQUENCE [LARGE SCALE GENOMIC DNA]</scope>
    <source>
        <strain evidence="13">6684</strain>
    </source>
</reference>
<dbReference type="InterPro" id="IPR029044">
    <property type="entry name" value="Nucleotide-diphossugar_trans"/>
</dbReference>
<dbReference type="GO" id="GO:0003980">
    <property type="term" value="F:UDP-glucose:glycoprotein glucosyltransferase activity"/>
    <property type="evidence" value="ECO:0007669"/>
    <property type="project" value="InterPro"/>
</dbReference>
<evidence type="ECO:0000313" key="12">
    <source>
        <dbReference type="EMBL" id="KND95752.1"/>
    </source>
</evidence>
<sequence>MMLAHIWLCILVVSASSVLVKLHADWPEAPFALQLIEAVSSYNESLYAQAVRALYQRETEADDWDEDDEEGFEANQEDEGEQAALTDKSYYEAVTGNLLPVAKGMVDLNLVNKIYTPRIVAHYKHYEREVEPSLGSIEKQCAKDSFGNEITDPLASWVKYGNKIYCSDADLYALQLSKVSEKTLEFDRVVGEASKKPLLVLYGAPESPRFQLMFETLYQFSSSDKLRFTWRYVPLEGYKDRASIPGYGAVITPKEALNGTKKNSKVKYNGDLLKFLADVKQEGKPLRALDSDEYHDLSVKITALILEQPGSARYGLLEEILNNFPLYAPYLKLINNPVNFETVKSVAKLNEKKGASEDSVGLYLNGASVHKLEMDLPHVVKKLKTEVELIHKMNMLGFTTEQSKLLFSKYALMSAFKEVQYRSGDRENRYAIYKHEYDASDPSSGGLVYFNNIEKDDPYDLYDINRKEAYLGREASMLQFGQVPPLRENVHELVFAIHFSSSIQVKVFFTFAKIILDRNLPQQVGVIPLVESDEDEKVAEKFYHILSVSDAKEAFALLYQYYEAGTEAEKQAVLDKVEVSEESKGKFKNFKRTVREFSLDAPSVIVNGVIHDMKSPWQTAMTKQMGNDVRLLQQRIRNGDDTGKSLKAVLFQDSKDSRNSRVSPKDLSNIRYKEISSNLLENSYSFKKINKPNDAPGTFWLIGDFNSKIILSQFAKLLDVLETYEDKSLEIRVFSISEDNSLLINFFNKYGKAPLTDHSIEKLRAETLKAKSKVYTKILPSQAKLLEQHQIQLHQAGMLFNSRYFKLTEVFEPKELIELIEFEQRRRLSIFKDLTDAYPDIFRWKGIMHFKKSGYDDFAWFDLVSSVVARSFFLEDSQFQADVDRFDFSSLDFSNALNITDQNPMKFVDVLAFVNPFTGASQKIVSIVKSLKDLLFVNVQILMQPLEAVPESKSVDRFYSSAFETSLPRFNDQGAFVGLCHAAGFDALVSSTKYSSELDTPSRWLHVKDSIGDLDHDEFEPGSVHELNYTLDSLIVEGYAKDVKTAQSIATLTLEVTNGEAVFDAIVMHTLGYVQFQLKPDVWNLEIQKGSKGRQIYNLLSASDNKYDTNDLPLEHTELGVFSLHGSVIHPRLQEKSEKEIARAKKEVLVAKNADVNVFSLASGKLYERFLSTMMVSVKKHTKSTVKFWLLRNFLSAEFVNRLPILADNYGFEYEFVSYKWPLWLRQQKKKFRQVWGYKILFLDVLFPNQLEKVIFVDADQIARVDLQELVDTDLKGKVYGFPPMCDSREETEGYRFWKQGYWKNVLKNDLVYHISALFVVDLKQFRMHYAGDRLRTHYQKLSSDKDSLANLDQDLPNNMQRLIPIHTLHQDWLWCETWCSDETKDRAKMIDLCSDPFRKEGKLERVQRLIPEWVHYDAEIQRLQKNGLENGSTANVPHDEL</sequence>
<accession>A0A0L0NNM4</accession>
<dbReference type="GO" id="GO:0051082">
    <property type="term" value="F:unfolded protein binding"/>
    <property type="evidence" value="ECO:0007669"/>
    <property type="project" value="TreeGrafter"/>
</dbReference>
<feature type="compositionally biased region" description="Acidic residues" evidence="6">
    <location>
        <begin position="60"/>
        <end position="81"/>
    </location>
</feature>
<dbReference type="GO" id="GO:0036503">
    <property type="term" value="P:ERAD pathway"/>
    <property type="evidence" value="ECO:0007669"/>
    <property type="project" value="TreeGrafter"/>
</dbReference>
<feature type="chain" id="PRO_5005545232" evidence="7">
    <location>
        <begin position="18"/>
        <end position="1442"/>
    </location>
</feature>
<comment type="subcellular location">
    <subcellularLocation>
        <location evidence="2">Endoplasmic reticulum lumen</location>
    </subcellularLocation>
</comment>
<dbReference type="Pfam" id="PF18402">
    <property type="entry name" value="Thioredoxin_14"/>
    <property type="match status" value="1"/>
</dbReference>
<dbReference type="InterPro" id="IPR040694">
    <property type="entry name" value="UGGT_TRXL_2"/>
</dbReference>
<gene>
    <name evidence="12" type="ORF">QG37_08080</name>
</gene>
<dbReference type="VEuPathDB" id="FungiDB:CJJ09_002376"/>
<dbReference type="Pfam" id="PF18400">
    <property type="entry name" value="Thioredoxin_12"/>
    <property type="match status" value="1"/>
</dbReference>
<feature type="domain" description="UGGT thioredoxin-like" evidence="9">
    <location>
        <begin position="285"/>
        <end position="417"/>
    </location>
</feature>
<dbReference type="VEuPathDB" id="FungiDB:QG37_08080"/>
<evidence type="ECO:0000259" key="9">
    <source>
        <dbReference type="Pfam" id="PF18401"/>
    </source>
</evidence>
<dbReference type="InterPro" id="IPR040497">
    <property type="entry name" value="Glyco_transf_24"/>
</dbReference>
<evidence type="ECO:0000256" key="7">
    <source>
        <dbReference type="SAM" id="SignalP"/>
    </source>
</evidence>
<dbReference type="PANTHER" id="PTHR11226">
    <property type="entry name" value="UDP-GLUCOSE GLYCOPROTEIN:GLUCOSYLTRANSFERASE"/>
    <property type="match status" value="1"/>
</dbReference>
<evidence type="ECO:0000259" key="8">
    <source>
        <dbReference type="Pfam" id="PF18400"/>
    </source>
</evidence>
<feature type="signal peptide" evidence="7">
    <location>
        <begin position="1"/>
        <end position="17"/>
    </location>
</feature>
<feature type="domain" description="UGGT thioredoxin-like" evidence="8">
    <location>
        <begin position="29"/>
        <end position="236"/>
    </location>
</feature>
<dbReference type="Pfam" id="PF18401">
    <property type="entry name" value="Thioredoxin_13"/>
    <property type="match status" value="1"/>
</dbReference>
<protein>
    <submittedName>
        <fullName evidence="12">Uncharacterized protein</fullName>
    </submittedName>
</protein>
<evidence type="ECO:0000256" key="1">
    <source>
        <dbReference type="ARBA" id="ARBA00001913"/>
    </source>
</evidence>
<evidence type="ECO:0000256" key="2">
    <source>
        <dbReference type="ARBA" id="ARBA00004319"/>
    </source>
</evidence>
<organism evidence="12 13">
    <name type="scientific">Candidozyma auris</name>
    <name type="common">Yeast</name>
    <name type="synonym">Candida auris</name>
    <dbReference type="NCBI Taxonomy" id="498019"/>
    <lineage>
        <taxon>Eukaryota</taxon>
        <taxon>Fungi</taxon>
        <taxon>Dikarya</taxon>
        <taxon>Ascomycota</taxon>
        <taxon>Saccharomycotina</taxon>
        <taxon>Pichiomycetes</taxon>
        <taxon>Metschnikowiaceae</taxon>
        <taxon>Candidozyma</taxon>
    </lineage>
</organism>
<dbReference type="EMBL" id="LGST01000066">
    <property type="protein sequence ID" value="KND95752.1"/>
    <property type="molecule type" value="Genomic_DNA"/>
</dbReference>
<dbReference type="VEuPathDB" id="FungiDB:B9J08_000408"/>
<keyword evidence="5" id="KW-0325">Glycoprotein</keyword>
<dbReference type="Pfam" id="PF06427">
    <property type="entry name" value="UDP-g_GGTase"/>
    <property type="match status" value="1"/>
</dbReference>
<keyword evidence="4" id="KW-0256">Endoplasmic reticulum</keyword>
<evidence type="ECO:0000256" key="4">
    <source>
        <dbReference type="ARBA" id="ARBA00022824"/>
    </source>
</evidence>
<dbReference type="VEuPathDB" id="FungiDB:CJI96_0001127"/>
<evidence type="ECO:0000259" key="11">
    <source>
        <dbReference type="Pfam" id="PF18404"/>
    </source>
</evidence>